<organism evidence="4 5">
    <name type="scientific">Streptomyces mangrovisoli</name>
    <dbReference type="NCBI Taxonomy" id="1428628"/>
    <lineage>
        <taxon>Bacteria</taxon>
        <taxon>Bacillati</taxon>
        <taxon>Actinomycetota</taxon>
        <taxon>Actinomycetes</taxon>
        <taxon>Kitasatosporales</taxon>
        <taxon>Streptomycetaceae</taxon>
        <taxon>Streptomyces</taxon>
    </lineage>
</organism>
<dbReference type="PRINTS" id="PR00364">
    <property type="entry name" value="DISEASERSIST"/>
</dbReference>
<dbReference type="Pfam" id="PF13374">
    <property type="entry name" value="TPR_10"/>
    <property type="match status" value="1"/>
</dbReference>
<keyword evidence="5" id="KW-1185">Reference proteome</keyword>
<evidence type="ECO:0000313" key="5">
    <source>
        <dbReference type="Proteomes" id="UP000034196"/>
    </source>
</evidence>
<reference evidence="4" key="1">
    <citation type="submission" date="2016-10" db="EMBL/GenBank/DDBJ databases">
        <title>Genome sequence of Streptomyces mangrovisoli MUSC 149.</title>
        <authorList>
            <person name="Lee L.-H."/>
            <person name="Ser H.-L."/>
        </authorList>
    </citation>
    <scope>NUCLEOTIDE SEQUENCE [LARGE SCALE GENOMIC DNA]</scope>
    <source>
        <strain evidence="4">MUSC 149</strain>
    </source>
</reference>
<dbReference type="AlphaFoldDB" id="A0A1J4NMU3"/>
<name>A0A1J4NMU3_9ACTN</name>
<sequence length="924" mass="98957">MVFQGRDITVQLPATLPAAVAGLDPVPPAFAGREEERDRLVALLAPDGGEGTGSGGCVPVNVTGLPGVGKTALALAAAHAAVAAGAFTGGAIAVTVHGYDDERTLTAGQILESLLRGLGIPGEKIPPTEQDRARLYRDLLQKMTQQGHRLLVLLDDVSAAEQVAPVRPADDRHALLITSRHVLNSLVGTTVPLAELSGEPAVELMARTLEQTRPGDRRIRREPEAAARVVELCGGLPLALRITTAVLAGSPERSVSTLADELARTDDRLALLADGERAVTASFELSYRHLRHSGGDGAARLLRLLTADWGTDLSTAAAAALAGEQQVRVKHLLSTVLARAHLVEEVEPDRWRMHDLVRLYVTSLAEDRATADADERGAAVERLLQHYASLDGPGTGHTEHLTPAPAHWLPLGREHAGLSGAFAHAVARQDHALVLRLAGRAYRAAVISGDPARAQEVARAGFVAARRLADFDAQGHMLMFEGTAYGLLDRPTEAIRSYRRAGTNFRKRGVHAMEGVRLLRSGETHLRVRQPSQACAALRLAVRLARRAEDRRLEARCLDVLARALDMVSDDLSVPVRRAALPLLDALGDTPAVAETRAGLADNLGNLGQCAEAAHEAQTAVEIARRTTDRHALATALSSLGTAETRCGRHRAATEAHREALGLWQDLRLLRDSANSQGDLARALSLSRRHHEALRHFKDAGSLLRAVGDAHAEGSLLIGLADTLVRIDRSQEAVRTCRLALSRIRSRDGGGGCVRCEVLGLEGLAEALASQNQHDEALRHCDEAVSLARRRSLAAVLADVLSTRGDILRQAGRPDEALPVLLEARSDHRRLADAHGEALDTVRVGSVLWRLDRREEARGEMAAAVSLSEALGAEYLHVLAGKRLREMKAAGPDGGSHQEPKRVPVTPVDFVPNQKGIRVRLGCA</sequence>
<dbReference type="PANTHER" id="PTHR47691">
    <property type="entry name" value="REGULATOR-RELATED"/>
    <property type="match status" value="1"/>
</dbReference>
<evidence type="ECO:0000259" key="2">
    <source>
        <dbReference type="Pfam" id="PF12862"/>
    </source>
</evidence>
<dbReference type="Pfam" id="PF12862">
    <property type="entry name" value="ANAPC5"/>
    <property type="match status" value="1"/>
</dbReference>
<evidence type="ECO:0000313" key="4">
    <source>
        <dbReference type="EMBL" id="OIJ63458.1"/>
    </source>
</evidence>
<evidence type="ECO:0008006" key="6">
    <source>
        <dbReference type="Google" id="ProtNLM"/>
    </source>
</evidence>
<proteinExistence type="predicted"/>
<dbReference type="InterPro" id="IPR027417">
    <property type="entry name" value="P-loop_NTPase"/>
</dbReference>
<dbReference type="Gene3D" id="3.40.50.300">
    <property type="entry name" value="P-loop containing nucleotide triphosphate hydrolases"/>
    <property type="match status" value="1"/>
</dbReference>
<dbReference type="STRING" id="1428628.WN71_034000"/>
<dbReference type="InterPro" id="IPR019734">
    <property type="entry name" value="TPR_rpt"/>
</dbReference>
<dbReference type="SUPFAM" id="SSF52540">
    <property type="entry name" value="P-loop containing nucleoside triphosphate hydrolases"/>
    <property type="match status" value="1"/>
</dbReference>
<dbReference type="InterPro" id="IPR011990">
    <property type="entry name" value="TPR-like_helical_dom_sf"/>
</dbReference>
<dbReference type="Proteomes" id="UP000034196">
    <property type="component" value="Unassembled WGS sequence"/>
</dbReference>
<feature type="domain" description="Orc1-like AAA ATPase" evidence="3">
    <location>
        <begin position="30"/>
        <end position="160"/>
    </location>
</feature>
<dbReference type="InterPro" id="IPR041664">
    <property type="entry name" value="AAA_16"/>
</dbReference>
<dbReference type="InterPro" id="IPR026000">
    <property type="entry name" value="Apc5_dom"/>
</dbReference>
<protein>
    <recommendedName>
        <fullName evidence="6">NB-ARC domain-containing protein</fullName>
    </recommendedName>
</protein>
<comment type="caution">
    <text evidence="4">The sequence shown here is derived from an EMBL/GenBank/DDBJ whole genome shotgun (WGS) entry which is preliminary data.</text>
</comment>
<dbReference type="GO" id="GO:0043531">
    <property type="term" value="F:ADP binding"/>
    <property type="evidence" value="ECO:0007669"/>
    <property type="project" value="InterPro"/>
</dbReference>
<evidence type="ECO:0000259" key="3">
    <source>
        <dbReference type="Pfam" id="PF13191"/>
    </source>
</evidence>
<feature type="domain" description="Anaphase-promoting complex subunit 5" evidence="2">
    <location>
        <begin position="518"/>
        <end position="552"/>
    </location>
</feature>
<dbReference type="SMART" id="SM00028">
    <property type="entry name" value="TPR"/>
    <property type="match status" value="7"/>
</dbReference>
<evidence type="ECO:0000256" key="1">
    <source>
        <dbReference type="SAM" id="MobiDB-lite"/>
    </source>
</evidence>
<dbReference type="EMBL" id="LAVA02000103">
    <property type="protein sequence ID" value="OIJ63458.1"/>
    <property type="molecule type" value="Genomic_DNA"/>
</dbReference>
<gene>
    <name evidence="4" type="ORF">WN71_034000</name>
</gene>
<feature type="region of interest" description="Disordered" evidence="1">
    <location>
        <begin position="889"/>
        <end position="908"/>
    </location>
</feature>
<dbReference type="Gene3D" id="1.25.40.10">
    <property type="entry name" value="Tetratricopeptide repeat domain"/>
    <property type="match status" value="2"/>
</dbReference>
<dbReference type="PANTHER" id="PTHR47691:SF3">
    <property type="entry name" value="HTH-TYPE TRANSCRIPTIONAL REGULATOR RV0890C-RELATED"/>
    <property type="match status" value="1"/>
</dbReference>
<dbReference type="Pfam" id="PF13424">
    <property type="entry name" value="TPR_12"/>
    <property type="match status" value="1"/>
</dbReference>
<dbReference type="SUPFAM" id="SSF48452">
    <property type="entry name" value="TPR-like"/>
    <property type="match status" value="3"/>
</dbReference>
<accession>A0A1J4NMU3</accession>
<dbReference type="Pfam" id="PF13191">
    <property type="entry name" value="AAA_16"/>
    <property type="match status" value="1"/>
</dbReference>